<reference evidence="12" key="2">
    <citation type="submission" date="2023-05" db="EMBL/GenBank/DDBJ databases">
        <authorList>
            <person name="Schelkunov M.I."/>
        </authorList>
    </citation>
    <scope>NUCLEOTIDE SEQUENCE</scope>
    <source>
        <strain evidence="12">Hsosn_3</strain>
        <tissue evidence="12">Leaf</tissue>
    </source>
</reference>
<evidence type="ECO:0000259" key="11">
    <source>
        <dbReference type="Pfam" id="PF05191"/>
    </source>
</evidence>
<comment type="function">
    <text evidence="2">Catalyzes the reversible transfer of the terminal phosphate group between ATP and AMP. Plays an important role in cellular energy homeostasis and in adenine nucleotide metabolism.</text>
</comment>
<evidence type="ECO:0000256" key="5">
    <source>
        <dbReference type="ARBA" id="ARBA00012955"/>
    </source>
</evidence>
<accession>A0AAD8JIN0</accession>
<gene>
    <name evidence="12" type="ORF">POM88_002817</name>
</gene>
<dbReference type="AlphaFoldDB" id="A0AAD8JIN0"/>
<organism evidence="12 13">
    <name type="scientific">Heracleum sosnowskyi</name>
    <dbReference type="NCBI Taxonomy" id="360622"/>
    <lineage>
        <taxon>Eukaryota</taxon>
        <taxon>Viridiplantae</taxon>
        <taxon>Streptophyta</taxon>
        <taxon>Embryophyta</taxon>
        <taxon>Tracheophyta</taxon>
        <taxon>Spermatophyta</taxon>
        <taxon>Magnoliopsida</taxon>
        <taxon>eudicotyledons</taxon>
        <taxon>Gunneridae</taxon>
        <taxon>Pentapetalae</taxon>
        <taxon>asterids</taxon>
        <taxon>campanulids</taxon>
        <taxon>Apiales</taxon>
        <taxon>Apiaceae</taxon>
        <taxon>Apioideae</taxon>
        <taxon>apioid superclade</taxon>
        <taxon>Tordylieae</taxon>
        <taxon>Tordyliinae</taxon>
        <taxon>Heracleum</taxon>
    </lineage>
</organism>
<evidence type="ECO:0000256" key="10">
    <source>
        <dbReference type="RuleBase" id="RU003330"/>
    </source>
</evidence>
<dbReference type="InterPro" id="IPR007862">
    <property type="entry name" value="Adenylate_kinase_lid-dom"/>
</dbReference>
<proteinExistence type="inferred from homology"/>
<protein>
    <recommendedName>
        <fullName evidence="5">adenylate kinase</fullName>
        <ecNumber evidence="5">2.7.4.3</ecNumber>
    </recommendedName>
    <alternativeName>
        <fullName evidence="9">ATP:AMP phosphotransferase</fullName>
    </alternativeName>
</protein>
<keyword evidence="6 10" id="KW-0808">Transferase</keyword>
<feature type="domain" description="Adenylate kinase active site lid" evidence="11">
    <location>
        <begin position="155"/>
        <end position="190"/>
    </location>
</feature>
<dbReference type="Proteomes" id="UP001237642">
    <property type="component" value="Unassembled WGS sequence"/>
</dbReference>
<comment type="caution">
    <text evidence="12">The sequence shown here is derived from an EMBL/GenBank/DDBJ whole genome shotgun (WGS) entry which is preliminary data.</text>
</comment>
<dbReference type="HAMAP" id="MF_00235">
    <property type="entry name" value="Adenylate_kinase_Adk"/>
    <property type="match status" value="1"/>
</dbReference>
<comment type="catalytic activity">
    <reaction evidence="1">
        <text>AMP + ATP = 2 ADP</text>
        <dbReference type="Rhea" id="RHEA:12973"/>
        <dbReference type="ChEBI" id="CHEBI:30616"/>
        <dbReference type="ChEBI" id="CHEBI:456215"/>
        <dbReference type="ChEBI" id="CHEBI:456216"/>
        <dbReference type="EC" id="2.7.4.3"/>
    </reaction>
</comment>
<dbReference type="InterPro" id="IPR027417">
    <property type="entry name" value="P-loop_NTPase"/>
</dbReference>
<evidence type="ECO:0000256" key="3">
    <source>
        <dbReference type="ARBA" id="ARBA00007220"/>
    </source>
</evidence>
<dbReference type="NCBIfam" id="NF001380">
    <property type="entry name" value="PRK00279.1-2"/>
    <property type="match status" value="1"/>
</dbReference>
<evidence type="ECO:0000256" key="4">
    <source>
        <dbReference type="ARBA" id="ARBA00011245"/>
    </source>
</evidence>
<evidence type="ECO:0000256" key="9">
    <source>
        <dbReference type="ARBA" id="ARBA00031517"/>
    </source>
</evidence>
<dbReference type="InterPro" id="IPR033690">
    <property type="entry name" value="Adenylat_kinase_CS"/>
</dbReference>
<dbReference type="InterPro" id="IPR006259">
    <property type="entry name" value="Adenyl_kin_sub"/>
</dbReference>
<sequence>MASSLEDVQTVDLMSELLRRMKCAPKPDKRLILIGPPGSGKGTQSPIIKDEYCLCHLATGDMLRAAVAAKTPLGVKAKEAMNKGELVSDDLVVGIIDEAMKKPSCQKGFILDGFPRTVVQAEKLDEMLEKQGKTIDKVLNFAIDDAILEERITGRWIHASSGRSYHTKFAPPKAPGVDDVTGEPLMQRKDDTAEVLKSRLEAFHRQTEPVIDYYAKKGVVAQLPAEKPPKEVTTEVQKDNLLVISAFRNHQQLSACLQLQLFSPLL</sequence>
<dbReference type="NCBIfam" id="NF001381">
    <property type="entry name" value="PRK00279.1-3"/>
    <property type="match status" value="1"/>
</dbReference>
<evidence type="ECO:0000313" key="13">
    <source>
        <dbReference type="Proteomes" id="UP001237642"/>
    </source>
</evidence>
<dbReference type="GO" id="GO:0004017">
    <property type="term" value="F:AMP kinase activity"/>
    <property type="evidence" value="ECO:0007669"/>
    <property type="project" value="UniProtKB-EC"/>
</dbReference>
<dbReference type="PROSITE" id="PS00113">
    <property type="entry name" value="ADENYLATE_KINASE"/>
    <property type="match status" value="1"/>
</dbReference>
<name>A0AAD8JIN0_9APIA</name>
<dbReference type="InterPro" id="IPR000850">
    <property type="entry name" value="Adenylat/UMP-CMP_kin"/>
</dbReference>
<keyword evidence="13" id="KW-1185">Reference proteome</keyword>
<evidence type="ECO:0000256" key="7">
    <source>
        <dbReference type="ARBA" id="ARBA00022741"/>
    </source>
</evidence>
<dbReference type="Gene3D" id="3.40.50.300">
    <property type="entry name" value="P-loop containing nucleotide triphosphate hydrolases"/>
    <property type="match status" value="1"/>
</dbReference>
<dbReference type="NCBIfam" id="TIGR01351">
    <property type="entry name" value="adk"/>
    <property type="match status" value="1"/>
</dbReference>
<evidence type="ECO:0000256" key="8">
    <source>
        <dbReference type="ARBA" id="ARBA00022777"/>
    </source>
</evidence>
<evidence type="ECO:0000256" key="2">
    <source>
        <dbReference type="ARBA" id="ARBA00003053"/>
    </source>
</evidence>
<comment type="similarity">
    <text evidence="3 10">Belongs to the adenylate kinase family.</text>
</comment>
<dbReference type="FunFam" id="3.40.50.300:FF:000106">
    <property type="entry name" value="Adenylate kinase mitochondrial"/>
    <property type="match status" value="1"/>
</dbReference>
<dbReference type="CDD" id="cd01428">
    <property type="entry name" value="ADK"/>
    <property type="match status" value="1"/>
</dbReference>
<keyword evidence="8 10" id="KW-0418">Kinase</keyword>
<keyword evidence="7" id="KW-0547">Nucleotide-binding</keyword>
<dbReference type="GO" id="GO:0005524">
    <property type="term" value="F:ATP binding"/>
    <property type="evidence" value="ECO:0007669"/>
    <property type="project" value="InterPro"/>
</dbReference>
<dbReference type="PRINTS" id="PR00094">
    <property type="entry name" value="ADENYLTKNASE"/>
</dbReference>
<dbReference type="EMBL" id="JAUIZM010000001">
    <property type="protein sequence ID" value="KAK1403212.1"/>
    <property type="molecule type" value="Genomic_DNA"/>
</dbReference>
<evidence type="ECO:0000256" key="6">
    <source>
        <dbReference type="ARBA" id="ARBA00022679"/>
    </source>
</evidence>
<dbReference type="PANTHER" id="PTHR23359">
    <property type="entry name" value="NUCLEOTIDE KINASE"/>
    <property type="match status" value="1"/>
</dbReference>
<dbReference type="EC" id="2.7.4.3" evidence="5"/>
<evidence type="ECO:0000256" key="1">
    <source>
        <dbReference type="ARBA" id="ARBA00000582"/>
    </source>
</evidence>
<evidence type="ECO:0000313" key="12">
    <source>
        <dbReference type="EMBL" id="KAK1403212.1"/>
    </source>
</evidence>
<dbReference type="Pfam" id="PF05191">
    <property type="entry name" value="ADK_lid"/>
    <property type="match status" value="1"/>
</dbReference>
<comment type="subunit">
    <text evidence="4">Monomer.</text>
</comment>
<dbReference type="Pfam" id="PF00406">
    <property type="entry name" value="ADK"/>
    <property type="match status" value="1"/>
</dbReference>
<dbReference type="SUPFAM" id="SSF52540">
    <property type="entry name" value="P-loop containing nucleoside triphosphate hydrolases"/>
    <property type="match status" value="1"/>
</dbReference>
<reference evidence="12" key="1">
    <citation type="submission" date="2023-02" db="EMBL/GenBank/DDBJ databases">
        <title>Genome of toxic invasive species Heracleum sosnowskyi carries increased number of genes despite the absence of recent whole-genome duplications.</title>
        <authorList>
            <person name="Schelkunov M."/>
            <person name="Shtratnikova V."/>
            <person name="Makarenko M."/>
            <person name="Klepikova A."/>
            <person name="Omelchenko D."/>
            <person name="Novikova G."/>
            <person name="Obukhova E."/>
            <person name="Bogdanov V."/>
            <person name="Penin A."/>
            <person name="Logacheva M."/>
        </authorList>
    </citation>
    <scope>NUCLEOTIDE SEQUENCE</scope>
    <source>
        <strain evidence="12">Hsosn_3</strain>
        <tissue evidence="12">Leaf</tissue>
    </source>
</reference>